<proteinExistence type="predicted"/>
<evidence type="ECO:0000256" key="1">
    <source>
        <dbReference type="ARBA" id="ARBA00022603"/>
    </source>
</evidence>
<evidence type="ECO:0000256" key="2">
    <source>
        <dbReference type="ARBA" id="ARBA00022679"/>
    </source>
</evidence>
<dbReference type="PANTHER" id="PTHR43619">
    <property type="entry name" value="S-ADENOSYL-L-METHIONINE-DEPENDENT METHYLTRANSFERASE YKTD-RELATED"/>
    <property type="match status" value="1"/>
</dbReference>
<dbReference type="Proteomes" id="UP000734854">
    <property type="component" value="Unassembled WGS sequence"/>
</dbReference>
<name>A0A8J5I596_ZINOF</name>
<dbReference type="InterPro" id="IPR029063">
    <property type="entry name" value="SAM-dependent_MTases_sf"/>
</dbReference>
<keyword evidence="1" id="KW-0489">Methyltransferase</keyword>
<organism evidence="3 4">
    <name type="scientific">Zingiber officinale</name>
    <name type="common">Ginger</name>
    <name type="synonym">Amomum zingiber</name>
    <dbReference type="NCBI Taxonomy" id="94328"/>
    <lineage>
        <taxon>Eukaryota</taxon>
        <taxon>Viridiplantae</taxon>
        <taxon>Streptophyta</taxon>
        <taxon>Embryophyta</taxon>
        <taxon>Tracheophyta</taxon>
        <taxon>Spermatophyta</taxon>
        <taxon>Magnoliopsida</taxon>
        <taxon>Liliopsida</taxon>
        <taxon>Zingiberales</taxon>
        <taxon>Zingiberaceae</taxon>
        <taxon>Zingiber</taxon>
    </lineage>
</organism>
<keyword evidence="4" id="KW-1185">Reference proteome</keyword>
<gene>
    <name evidence="3" type="ORF">ZIOFF_001009</name>
</gene>
<dbReference type="Pfam" id="PF04072">
    <property type="entry name" value="LCM"/>
    <property type="match status" value="1"/>
</dbReference>
<comment type="caution">
    <text evidence="3">The sequence shown here is derived from an EMBL/GenBank/DDBJ whole genome shotgun (WGS) entry which is preliminary data.</text>
</comment>
<accession>A0A8J5I596</accession>
<dbReference type="InterPro" id="IPR007213">
    <property type="entry name" value="Ppm1/Ppm2/Tcmp"/>
</dbReference>
<reference evidence="3 4" key="1">
    <citation type="submission" date="2020-08" db="EMBL/GenBank/DDBJ databases">
        <title>Plant Genome Project.</title>
        <authorList>
            <person name="Zhang R.-G."/>
        </authorList>
    </citation>
    <scope>NUCLEOTIDE SEQUENCE [LARGE SCALE GENOMIC DNA]</scope>
    <source>
        <tissue evidence="3">Rhizome</tissue>
    </source>
</reference>
<dbReference type="AlphaFoldDB" id="A0A8J5I596"/>
<keyword evidence="2" id="KW-0808">Transferase</keyword>
<evidence type="ECO:0000313" key="4">
    <source>
        <dbReference type="Proteomes" id="UP000734854"/>
    </source>
</evidence>
<evidence type="ECO:0008006" key="5">
    <source>
        <dbReference type="Google" id="ProtNLM"/>
    </source>
</evidence>
<dbReference type="SUPFAM" id="SSF53335">
    <property type="entry name" value="S-adenosyl-L-methionine-dependent methyltransferases"/>
    <property type="match status" value="1"/>
</dbReference>
<dbReference type="PANTHER" id="PTHR43619:SF2">
    <property type="entry name" value="S-ADENOSYL-L-METHIONINE-DEPENDENT METHYLTRANSFERASES SUPERFAMILY PROTEIN"/>
    <property type="match status" value="1"/>
</dbReference>
<dbReference type="GO" id="GO:0008168">
    <property type="term" value="F:methyltransferase activity"/>
    <property type="evidence" value="ECO:0007669"/>
    <property type="project" value="UniProtKB-KW"/>
</dbReference>
<protein>
    <recommendedName>
        <fullName evidence="5">S-adenosyl-L-methionine-dependent methyltransferase</fullName>
    </recommendedName>
</protein>
<dbReference type="Gene3D" id="3.40.50.150">
    <property type="entry name" value="Vaccinia Virus protein VP39"/>
    <property type="match status" value="1"/>
</dbReference>
<dbReference type="GO" id="GO:0032259">
    <property type="term" value="P:methylation"/>
    <property type="evidence" value="ECO:0007669"/>
    <property type="project" value="UniProtKB-KW"/>
</dbReference>
<evidence type="ECO:0000313" key="3">
    <source>
        <dbReference type="EMBL" id="KAG6535974.1"/>
    </source>
</evidence>
<sequence>MAGLRLRCFIPPTTTEPSAVRSNPPAISLEWRKNSEVRQSRNCRTAAARLGGERPDPLLEAAVRAAFLRFQESLRPDPQFIDPYSSCLLSSTVSHHDVESKYSPNPCQYRLATKFIDDNLLSMLGTTEDLRQIVLLTDGMDTRPYRLNWPRSSVIFEISPQSVFNIASQKLKEAGAKVSRNCILLHVPLESTDLQLALCERGYNGNKPSLWAIQTAFPVSACAHVYYPLASLDYENMSIVMLITLMTAHYQFGCKRMPCSKLAPMMRLEAHKYLMTQDNKSKRKHSMKNEGDIDSLGFVRMCLDINKDSQLDKSGDGSFLFIAEQLRFSDAQMEIWRTHLERIEDEGDEEGFDEL</sequence>
<dbReference type="EMBL" id="JACMSC010000001">
    <property type="protein sequence ID" value="KAG6535974.1"/>
    <property type="molecule type" value="Genomic_DNA"/>
</dbReference>